<feature type="compositionally biased region" description="Polar residues" evidence="1">
    <location>
        <begin position="310"/>
        <end position="322"/>
    </location>
</feature>
<dbReference type="Proteomes" id="UP000703661">
    <property type="component" value="Unassembled WGS sequence"/>
</dbReference>
<reference evidence="2" key="1">
    <citation type="journal article" date="2020" name="Fungal Divers.">
        <title>Resolving the Mortierellaceae phylogeny through synthesis of multi-gene phylogenetics and phylogenomics.</title>
        <authorList>
            <person name="Vandepol N."/>
            <person name="Liber J."/>
            <person name="Desiro A."/>
            <person name="Na H."/>
            <person name="Kennedy M."/>
            <person name="Barry K."/>
            <person name="Grigoriev I.V."/>
            <person name="Miller A.N."/>
            <person name="O'Donnell K."/>
            <person name="Stajich J.E."/>
            <person name="Bonito G."/>
        </authorList>
    </citation>
    <scope>NUCLEOTIDE SEQUENCE</scope>
    <source>
        <strain evidence="2">NRRL 2769</strain>
    </source>
</reference>
<accession>A0A9P6MEV5</accession>
<evidence type="ECO:0000313" key="2">
    <source>
        <dbReference type="EMBL" id="KAF9996205.1"/>
    </source>
</evidence>
<dbReference type="EMBL" id="JAAAID010003720">
    <property type="protein sequence ID" value="KAF9996205.1"/>
    <property type="molecule type" value="Genomic_DNA"/>
</dbReference>
<proteinExistence type="predicted"/>
<organism evidence="2 3">
    <name type="scientific">Entomortierella chlamydospora</name>
    <dbReference type="NCBI Taxonomy" id="101097"/>
    <lineage>
        <taxon>Eukaryota</taxon>
        <taxon>Fungi</taxon>
        <taxon>Fungi incertae sedis</taxon>
        <taxon>Mucoromycota</taxon>
        <taxon>Mortierellomycotina</taxon>
        <taxon>Mortierellomycetes</taxon>
        <taxon>Mortierellales</taxon>
        <taxon>Mortierellaceae</taxon>
        <taxon>Entomortierella</taxon>
    </lineage>
</organism>
<feature type="compositionally biased region" description="Polar residues" evidence="1">
    <location>
        <begin position="270"/>
        <end position="289"/>
    </location>
</feature>
<comment type="caution">
    <text evidence="2">The sequence shown here is derived from an EMBL/GenBank/DDBJ whole genome shotgun (WGS) entry which is preliminary data.</text>
</comment>
<dbReference type="InterPro" id="IPR038398">
    <property type="entry name" value="NCD2_sf"/>
</dbReference>
<feature type="compositionally biased region" description="Acidic residues" evidence="1">
    <location>
        <begin position="251"/>
        <end position="267"/>
    </location>
</feature>
<name>A0A9P6MEV5_9FUNG</name>
<dbReference type="Gene3D" id="1.20.120.2010">
    <property type="entry name" value="NAB conserved domain 2"/>
    <property type="match status" value="1"/>
</dbReference>
<feature type="region of interest" description="Disordered" evidence="1">
    <location>
        <begin position="196"/>
        <end position="343"/>
    </location>
</feature>
<protein>
    <submittedName>
        <fullName evidence="2">Uncharacterized protein</fullName>
    </submittedName>
</protein>
<dbReference type="AlphaFoldDB" id="A0A9P6MEV5"/>
<feature type="compositionally biased region" description="Basic and acidic residues" evidence="1">
    <location>
        <begin position="196"/>
        <end position="207"/>
    </location>
</feature>
<feature type="compositionally biased region" description="Low complexity" evidence="1">
    <location>
        <begin position="14"/>
        <end position="36"/>
    </location>
</feature>
<keyword evidence="3" id="KW-1185">Reference proteome</keyword>
<evidence type="ECO:0000313" key="3">
    <source>
        <dbReference type="Proteomes" id="UP000703661"/>
    </source>
</evidence>
<evidence type="ECO:0000256" key="1">
    <source>
        <dbReference type="SAM" id="MobiDB-lite"/>
    </source>
</evidence>
<gene>
    <name evidence="2" type="ORF">BGZ80_007318</name>
</gene>
<sequence length="343" mass="38087">MSLERSSPVPPEPSSFNSNSSSSWSNSTPNNASASNTQDSATREMIMHQALIYGKQSPSRQLTKYEHAINCAAQSLALEDPSLLTNKGLLWNKAKAKLLDEDYDYKRGKSRSKLPEAEKKKDHKVSKERLIQKREANASNAATLRLRRIASLGEQFHRKTADREALLAHLLRLESPEYKQKHPDTFEADAKKARDDLARVENDRQSLSKELGSLKNKERKHQWYEKRKKHRIENGGPSDQDEKDTNAGTDVDADGEAGTDTTVDPDGDASQKSVASKQEITDAAVSQSGVPKVESSPGSKPLTWKAHNPSAATVKSNDTAKSPRSKKHKDNFRLSEYTPAVKT</sequence>
<feature type="region of interest" description="Disordered" evidence="1">
    <location>
        <begin position="1"/>
        <end position="43"/>
    </location>
</feature>